<feature type="repeat" description="ANK" evidence="3">
    <location>
        <begin position="1175"/>
        <end position="1208"/>
    </location>
</feature>
<evidence type="ECO:0000256" key="2">
    <source>
        <dbReference type="ARBA" id="ARBA00023043"/>
    </source>
</evidence>
<proteinExistence type="predicted"/>
<dbReference type="InterPro" id="IPR020683">
    <property type="entry name" value="DUF3447"/>
</dbReference>
<dbReference type="PANTHER" id="PTHR24198:SF165">
    <property type="entry name" value="ANKYRIN REPEAT-CONTAINING PROTEIN-RELATED"/>
    <property type="match status" value="1"/>
</dbReference>
<feature type="compositionally biased region" description="Basic residues" evidence="4">
    <location>
        <begin position="175"/>
        <end position="189"/>
    </location>
</feature>
<feature type="compositionally biased region" description="Polar residues" evidence="4">
    <location>
        <begin position="258"/>
        <end position="268"/>
    </location>
</feature>
<feature type="repeat" description="ANK" evidence="3">
    <location>
        <begin position="1061"/>
        <end position="1087"/>
    </location>
</feature>
<name>A0ABR2IZC0_9EUKA</name>
<keyword evidence="2 3" id="KW-0040">ANK repeat</keyword>
<comment type="caution">
    <text evidence="6">The sequence shown here is derived from an EMBL/GenBank/DDBJ whole genome shotgun (WGS) entry which is preliminary data.</text>
</comment>
<feature type="compositionally biased region" description="Basic and acidic residues" evidence="4">
    <location>
        <begin position="225"/>
        <end position="256"/>
    </location>
</feature>
<evidence type="ECO:0000256" key="1">
    <source>
        <dbReference type="ARBA" id="ARBA00022737"/>
    </source>
</evidence>
<feature type="compositionally biased region" description="Basic and acidic residues" evidence="4">
    <location>
        <begin position="410"/>
        <end position="448"/>
    </location>
</feature>
<keyword evidence="1" id="KW-0677">Repeat</keyword>
<dbReference type="EMBL" id="JAPFFF010000014">
    <property type="protein sequence ID" value="KAK8871003.1"/>
    <property type="molecule type" value="Genomic_DNA"/>
</dbReference>
<feature type="region of interest" description="Disordered" evidence="4">
    <location>
        <begin position="369"/>
        <end position="448"/>
    </location>
</feature>
<evidence type="ECO:0000313" key="6">
    <source>
        <dbReference type="EMBL" id="KAK8871003.1"/>
    </source>
</evidence>
<accession>A0ABR2IZC0</accession>
<feature type="compositionally biased region" description="Basic residues" evidence="4">
    <location>
        <begin position="569"/>
        <end position="590"/>
    </location>
</feature>
<feature type="region of interest" description="Disordered" evidence="4">
    <location>
        <begin position="173"/>
        <end position="288"/>
    </location>
</feature>
<feature type="repeat" description="ANK" evidence="3">
    <location>
        <begin position="1140"/>
        <end position="1163"/>
    </location>
</feature>
<feature type="domain" description="DUF3447" evidence="5">
    <location>
        <begin position="943"/>
        <end position="1012"/>
    </location>
</feature>
<feature type="compositionally biased region" description="Basic and acidic residues" evidence="4">
    <location>
        <begin position="385"/>
        <end position="403"/>
    </location>
</feature>
<dbReference type="SUPFAM" id="SSF48403">
    <property type="entry name" value="Ankyrin repeat"/>
    <property type="match status" value="2"/>
</dbReference>
<reference evidence="6 7" key="1">
    <citation type="submission" date="2024-04" db="EMBL/GenBank/DDBJ databases">
        <title>Tritrichomonas musculus Genome.</title>
        <authorList>
            <person name="Alves-Ferreira E."/>
            <person name="Grigg M."/>
            <person name="Lorenzi H."/>
            <person name="Galac M."/>
        </authorList>
    </citation>
    <scope>NUCLEOTIDE SEQUENCE [LARGE SCALE GENOMIC DNA]</scope>
    <source>
        <strain evidence="6 7">EAF2021</strain>
    </source>
</reference>
<feature type="compositionally biased region" description="Acidic residues" evidence="4">
    <location>
        <begin position="314"/>
        <end position="326"/>
    </location>
</feature>
<dbReference type="PROSITE" id="PS50297">
    <property type="entry name" value="ANK_REP_REGION"/>
    <property type="match status" value="2"/>
</dbReference>
<dbReference type="SMART" id="SM00248">
    <property type="entry name" value="ANK"/>
    <property type="match status" value="5"/>
</dbReference>
<feature type="compositionally biased region" description="Basic residues" evidence="4">
    <location>
        <begin position="461"/>
        <end position="475"/>
    </location>
</feature>
<dbReference type="Pfam" id="PF12796">
    <property type="entry name" value="Ank_2"/>
    <property type="match status" value="1"/>
</dbReference>
<dbReference type="Pfam" id="PF00023">
    <property type="entry name" value="Ank"/>
    <property type="match status" value="1"/>
</dbReference>
<evidence type="ECO:0000313" key="7">
    <source>
        <dbReference type="Proteomes" id="UP001470230"/>
    </source>
</evidence>
<organism evidence="6 7">
    <name type="scientific">Tritrichomonas musculus</name>
    <dbReference type="NCBI Taxonomy" id="1915356"/>
    <lineage>
        <taxon>Eukaryota</taxon>
        <taxon>Metamonada</taxon>
        <taxon>Parabasalia</taxon>
        <taxon>Tritrichomonadida</taxon>
        <taxon>Tritrichomonadidae</taxon>
        <taxon>Tritrichomonas</taxon>
    </lineage>
</organism>
<dbReference type="Gene3D" id="1.25.40.20">
    <property type="entry name" value="Ankyrin repeat-containing domain"/>
    <property type="match status" value="2"/>
</dbReference>
<gene>
    <name evidence="6" type="ORF">M9Y10_008916</name>
</gene>
<dbReference type="Proteomes" id="UP001470230">
    <property type="component" value="Unassembled WGS sequence"/>
</dbReference>
<feature type="region of interest" description="Disordered" evidence="4">
    <location>
        <begin position="314"/>
        <end position="340"/>
    </location>
</feature>
<dbReference type="PROSITE" id="PS50088">
    <property type="entry name" value="ANK_REPEAT"/>
    <property type="match status" value="3"/>
</dbReference>
<dbReference type="InterPro" id="IPR036770">
    <property type="entry name" value="Ankyrin_rpt-contain_sf"/>
</dbReference>
<feature type="compositionally biased region" description="Polar residues" evidence="4">
    <location>
        <begin position="118"/>
        <end position="128"/>
    </location>
</feature>
<protein>
    <recommendedName>
        <fullName evidence="5">DUF3447 domain-containing protein</fullName>
    </recommendedName>
</protein>
<feature type="compositionally biased region" description="Polar residues" evidence="4">
    <location>
        <begin position="533"/>
        <end position="543"/>
    </location>
</feature>
<feature type="region of interest" description="Disordered" evidence="4">
    <location>
        <begin position="461"/>
        <end position="717"/>
    </location>
</feature>
<feature type="compositionally biased region" description="Basic and acidic residues" evidence="4">
    <location>
        <begin position="501"/>
        <end position="531"/>
    </location>
</feature>
<keyword evidence="7" id="KW-1185">Reference proteome</keyword>
<feature type="compositionally biased region" description="Basic and acidic residues" evidence="4">
    <location>
        <begin position="476"/>
        <end position="489"/>
    </location>
</feature>
<dbReference type="PANTHER" id="PTHR24198">
    <property type="entry name" value="ANKYRIN REPEAT AND PROTEIN KINASE DOMAIN-CONTAINING PROTEIN"/>
    <property type="match status" value="1"/>
</dbReference>
<dbReference type="InterPro" id="IPR002110">
    <property type="entry name" value="Ankyrin_rpt"/>
</dbReference>
<sequence length="1216" mass="142828">MTYFGFNFYKYENKPPDFCLKINDQKFNCNRDLLSTVSATVQNFVSKSKSHGCSCKIQDIPRGSDWNIITRLLRNERIEINSGNFRFLHKVAKSLHISSLEQATSSFIAKSREDVSHRSGSNQYTQNNYDKRYESPKAPNKATPPLNLNLNTSINNNNYYEVGLIPASARSIQPYHKHSSPSSKHHHKNSPSPSVSSRHANISPPKTKNVEFQFEDNRPIPQNKDNIKGRTYDFEKGRKTKETFQEKERKDYDRPNKYLNNDQMNFRQNKYYNNDNYNDRNKKPQDKNDYLQHNKLKNTKNTRANDAFEYDVDNDYNDHEVDDDDDIAQKNKKPTTGRYDDILTKRNNYDEDSASLALKNSEFQNYGINRFEQNKRFPTKYNDNNQRDDKYKGNENNNGKDRSINNNYNDNDRYNFKRDNNNDNKRNRYNDRNKYDNDNSDNDKKYESYSDYEEQYAWLRNNKHQSHNSINKHRSKGNDRDHGRNDSPSKIRKSNSAIPKGRNDRDFDRYQDQDRDRYGDRYNDKRREVKIDLNQSYDQYNDNGSRHHQNLNVSRDSYRSRDALSKGSNSHHSHHRRSNSPKRHSHHTHHEHREHGDHRSRHSHHDHDRDSRDMDKRSRDREDFDKRSRDRDEREIELDRRSNGRKERPAPTSRNQPQKNSKRRSVSPTATSPSAPMASPGKERSVSIAPTVHFVIANPDQKNQPSRGKSRNDEEEEVFEIEDNELGLENLDPDYDNIECLKTMETSFLKLSPNNVHSAAIECINLLPSVSYQVICRAICYSYAVRYNQPEVFYTLAMKIFKRLNDNNFLRVLISILDRPPPEFANEFGFFKSCFSDEIQFINSQNNVNYYDINSNSGASKKFKIPNSKNQVMAVIRRDDIDLFKTMFGTTSSFSINKLFGSNENEFRTFANQDVTMIEYAAFYGSYKIFKFLFDQKGIQYSDKLPMYAVAGGNFEIVKLCADQFFDDCPALAVKFHRWDIFEWLIDQQQESYSHQHIFRTCLEFSNFRTLFKFIKRKKGKSEKMLTKAAQFDNLILYKYLLKLNDKEMKRQLITIKRPHGGYLPLHYAVINQNLRFVKFLLDISTDDVNNYTTREKFEIKVDPRLMAPIHFACKGGNLLILRLLLKSGKIDINEGAKGKNLTPLHIASKHGNTSIVKYLLKRKKIRVNEQTLDKKMTALHFACAKGYTDIVYALLNKKGIITNLKNSDDFNLFIL</sequence>
<evidence type="ECO:0000256" key="4">
    <source>
        <dbReference type="SAM" id="MobiDB-lite"/>
    </source>
</evidence>
<feature type="region of interest" description="Disordered" evidence="4">
    <location>
        <begin position="111"/>
        <end position="149"/>
    </location>
</feature>
<feature type="compositionally biased region" description="Basic and acidic residues" evidence="4">
    <location>
        <begin position="277"/>
        <end position="288"/>
    </location>
</feature>
<evidence type="ECO:0000256" key="3">
    <source>
        <dbReference type="PROSITE-ProRule" id="PRU00023"/>
    </source>
</evidence>
<evidence type="ECO:0000259" key="5">
    <source>
        <dbReference type="Pfam" id="PF11929"/>
    </source>
</evidence>
<dbReference type="Pfam" id="PF11929">
    <property type="entry name" value="DUF3447"/>
    <property type="match status" value="1"/>
</dbReference>
<feature type="compositionally biased region" description="Low complexity" evidence="4">
    <location>
        <begin position="667"/>
        <end position="680"/>
    </location>
</feature>
<feature type="compositionally biased region" description="Basic and acidic residues" evidence="4">
    <location>
        <begin position="605"/>
        <end position="649"/>
    </location>
</feature>